<comment type="caution">
    <text evidence="3">The sequence shown here is derived from an EMBL/GenBank/DDBJ whole genome shotgun (WGS) entry which is preliminary data.</text>
</comment>
<gene>
    <name evidence="3" type="ORF">IE37_03393</name>
</gene>
<name>A0A315XST1_RUMFL</name>
<accession>A0A315XST1</accession>
<dbReference type="EMBL" id="QGDI01000020">
    <property type="protein sequence ID" value="PWJ09744.1"/>
    <property type="molecule type" value="Genomic_DNA"/>
</dbReference>
<protein>
    <submittedName>
        <fullName evidence="3">Uncharacterized protein</fullName>
    </submittedName>
</protein>
<evidence type="ECO:0000313" key="3">
    <source>
        <dbReference type="EMBL" id="PWJ09744.1"/>
    </source>
</evidence>
<proteinExistence type="predicted"/>
<dbReference type="Proteomes" id="UP000245720">
    <property type="component" value="Unassembled WGS sequence"/>
</dbReference>
<feature type="transmembrane region" description="Helical" evidence="2">
    <location>
        <begin position="28"/>
        <end position="50"/>
    </location>
</feature>
<organism evidence="3 4">
    <name type="scientific">Ruminococcus flavefaciens</name>
    <dbReference type="NCBI Taxonomy" id="1265"/>
    <lineage>
        <taxon>Bacteria</taxon>
        <taxon>Bacillati</taxon>
        <taxon>Bacillota</taxon>
        <taxon>Clostridia</taxon>
        <taxon>Eubacteriales</taxon>
        <taxon>Oscillospiraceae</taxon>
        <taxon>Ruminococcus</taxon>
    </lineage>
</organism>
<sequence>MSRKNRSNFANEKDFQKKSSSQGKDKKLWMRIVVLILAGVMILGAILLPLL</sequence>
<dbReference type="RefSeq" id="WP_164169571.1">
    <property type="nucleotide sequence ID" value="NZ_CACVSX010000037.1"/>
</dbReference>
<evidence type="ECO:0000256" key="1">
    <source>
        <dbReference type="SAM" id="MobiDB-lite"/>
    </source>
</evidence>
<evidence type="ECO:0000256" key="2">
    <source>
        <dbReference type="SAM" id="Phobius"/>
    </source>
</evidence>
<keyword evidence="2" id="KW-0812">Transmembrane</keyword>
<reference evidence="3 4" key="1">
    <citation type="submission" date="2018-05" db="EMBL/GenBank/DDBJ databases">
        <title>The Hungate 1000. A catalogue of reference genomes from the rumen microbiome.</title>
        <authorList>
            <person name="Kelly W."/>
        </authorList>
    </citation>
    <scope>NUCLEOTIDE SEQUENCE [LARGE SCALE GENOMIC DNA]</scope>
    <source>
        <strain evidence="3 4">SAb67</strain>
    </source>
</reference>
<feature type="compositionally biased region" description="Basic and acidic residues" evidence="1">
    <location>
        <begin position="11"/>
        <end position="24"/>
    </location>
</feature>
<keyword evidence="2" id="KW-1133">Transmembrane helix</keyword>
<evidence type="ECO:0000313" key="4">
    <source>
        <dbReference type="Proteomes" id="UP000245720"/>
    </source>
</evidence>
<feature type="region of interest" description="Disordered" evidence="1">
    <location>
        <begin position="1"/>
        <end position="24"/>
    </location>
</feature>
<keyword evidence="2" id="KW-0472">Membrane</keyword>
<dbReference type="AlphaFoldDB" id="A0A315XST1"/>